<comment type="caution">
    <text evidence="2">The sequence shown here is derived from an EMBL/GenBank/DDBJ whole genome shotgun (WGS) entry which is preliminary data.</text>
</comment>
<proteinExistence type="predicted"/>
<dbReference type="EMBL" id="VFPU01000001">
    <property type="protein sequence ID" value="TQM96855.1"/>
    <property type="molecule type" value="Genomic_DNA"/>
</dbReference>
<dbReference type="OrthoDB" id="9988982at2"/>
<sequence length="130" mass="13393">MLGNRLAERLAWAGALAALVAAALLLLGPLWDSAAGENPLERDPEPDLGAVVALGMPTLVVLAALGVAICTGRWHVRAGLLLLAQAAAVVLAPGSQTWWFAPALLLSVLGWGLSLRRGSNPHVPAAPDRS</sequence>
<keyword evidence="1" id="KW-1133">Transmembrane helix</keyword>
<feature type="transmembrane region" description="Helical" evidence="1">
    <location>
        <begin position="51"/>
        <end position="69"/>
    </location>
</feature>
<protein>
    <recommendedName>
        <fullName evidence="4">Tryptophan-associated transmembrane protein</fullName>
    </recommendedName>
</protein>
<evidence type="ECO:0000313" key="2">
    <source>
        <dbReference type="EMBL" id="TQM96855.1"/>
    </source>
</evidence>
<keyword evidence="1" id="KW-0472">Membrane</keyword>
<reference evidence="2 3" key="1">
    <citation type="submission" date="2019-06" db="EMBL/GenBank/DDBJ databases">
        <title>Sequencing the genomes of 1000 actinobacteria strains.</title>
        <authorList>
            <person name="Klenk H.-P."/>
        </authorList>
    </citation>
    <scope>NUCLEOTIDE SEQUENCE [LARGE SCALE GENOMIC DNA]</scope>
    <source>
        <strain evidence="2 3">DSM 12362</strain>
    </source>
</reference>
<evidence type="ECO:0000313" key="3">
    <source>
        <dbReference type="Proteomes" id="UP000315133"/>
    </source>
</evidence>
<gene>
    <name evidence="2" type="ORF">FB476_1748</name>
</gene>
<name>A0A543KP54_9MICO</name>
<keyword evidence="1" id="KW-0812">Transmembrane</keyword>
<evidence type="ECO:0000256" key="1">
    <source>
        <dbReference type="SAM" id="Phobius"/>
    </source>
</evidence>
<accession>A0A543KP54</accession>
<feature type="transmembrane region" description="Helical" evidence="1">
    <location>
        <begin position="12"/>
        <end position="31"/>
    </location>
</feature>
<evidence type="ECO:0008006" key="4">
    <source>
        <dbReference type="Google" id="ProtNLM"/>
    </source>
</evidence>
<dbReference type="Proteomes" id="UP000315133">
    <property type="component" value="Unassembled WGS sequence"/>
</dbReference>
<dbReference type="AlphaFoldDB" id="A0A543KP54"/>
<dbReference type="RefSeq" id="WP_141818412.1">
    <property type="nucleotide sequence ID" value="NZ_BAAAIL010000004.1"/>
</dbReference>
<organism evidence="2 3">
    <name type="scientific">Ornithinimicrobium humiphilum</name>
    <dbReference type="NCBI Taxonomy" id="125288"/>
    <lineage>
        <taxon>Bacteria</taxon>
        <taxon>Bacillati</taxon>
        <taxon>Actinomycetota</taxon>
        <taxon>Actinomycetes</taxon>
        <taxon>Micrococcales</taxon>
        <taxon>Ornithinimicrobiaceae</taxon>
        <taxon>Ornithinimicrobium</taxon>
    </lineage>
</organism>
<feature type="transmembrane region" description="Helical" evidence="1">
    <location>
        <begin position="76"/>
        <end position="92"/>
    </location>
</feature>
<keyword evidence="3" id="KW-1185">Reference proteome</keyword>